<dbReference type="Pfam" id="PF00385">
    <property type="entry name" value="Chromo"/>
    <property type="match status" value="1"/>
</dbReference>
<dbReference type="InterPro" id="IPR051219">
    <property type="entry name" value="Heterochromatin_chromo-domain"/>
</dbReference>
<feature type="compositionally biased region" description="Polar residues" evidence="3">
    <location>
        <begin position="136"/>
        <end position="146"/>
    </location>
</feature>
<feature type="region of interest" description="Disordered" evidence="3">
    <location>
        <begin position="107"/>
        <end position="237"/>
    </location>
</feature>
<dbReference type="GO" id="GO:0005634">
    <property type="term" value="C:nucleus"/>
    <property type="evidence" value="ECO:0007669"/>
    <property type="project" value="UniProtKB-SubCell"/>
</dbReference>
<dbReference type="InterPro" id="IPR023780">
    <property type="entry name" value="Chromo_domain"/>
</dbReference>
<evidence type="ECO:0000256" key="2">
    <source>
        <dbReference type="ARBA" id="ARBA00023242"/>
    </source>
</evidence>
<dbReference type="Gene3D" id="2.40.50.40">
    <property type="match status" value="1"/>
</dbReference>
<accession>A0AA38NKW0</accession>
<evidence type="ECO:0000313" key="5">
    <source>
        <dbReference type="EMBL" id="KAJ3783648.1"/>
    </source>
</evidence>
<organism evidence="5 6">
    <name type="scientific">Lentinula aff. detonsa</name>
    <dbReference type="NCBI Taxonomy" id="2804958"/>
    <lineage>
        <taxon>Eukaryota</taxon>
        <taxon>Fungi</taxon>
        <taxon>Dikarya</taxon>
        <taxon>Basidiomycota</taxon>
        <taxon>Agaricomycotina</taxon>
        <taxon>Agaricomycetes</taxon>
        <taxon>Agaricomycetidae</taxon>
        <taxon>Agaricales</taxon>
        <taxon>Marasmiineae</taxon>
        <taxon>Omphalotaceae</taxon>
        <taxon>Lentinula</taxon>
    </lineage>
</organism>
<feature type="compositionally biased region" description="Basic and acidic residues" evidence="3">
    <location>
        <begin position="218"/>
        <end position="230"/>
    </location>
</feature>
<dbReference type="AlphaFoldDB" id="A0AA38NKW0"/>
<gene>
    <name evidence="5" type="ORF">GGU10DRAFT_360198</name>
</gene>
<dbReference type="GO" id="GO:0006338">
    <property type="term" value="P:chromatin remodeling"/>
    <property type="evidence" value="ECO:0007669"/>
    <property type="project" value="UniProtKB-ARBA"/>
</dbReference>
<proteinExistence type="predicted"/>
<dbReference type="PROSITE" id="PS50013">
    <property type="entry name" value="CHROMO_2"/>
    <property type="match status" value="1"/>
</dbReference>
<dbReference type="SUPFAM" id="SSF54160">
    <property type="entry name" value="Chromo domain-like"/>
    <property type="match status" value="1"/>
</dbReference>
<protein>
    <recommendedName>
        <fullName evidence="4">Chromo domain-containing protein</fullName>
    </recommendedName>
</protein>
<evidence type="ECO:0000259" key="4">
    <source>
        <dbReference type="PROSITE" id="PS50013"/>
    </source>
</evidence>
<feature type="compositionally biased region" description="Basic and acidic residues" evidence="3">
    <location>
        <begin position="107"/>
        <end position="133"/>
    </location>
</feature>
<reference evidence="5" key="1">
    <citation type="submission" date="2022-08" db="EMBL/GenBank/DDBJ databases">
        <authorList>
            <consortium name="DOE Joint Genome Institute"/>
            <person name="Min B."/>
            <person name="Riley R."/>
            <person name="Sierra-Patev S."/>
            <person name="Naranjo-Ortiz M."/>
            <person name="Looney B."/>
            <person name="Konkel Z."/>
            <person name="Slot J.C."/>
            <person name="Sakamoto Y."/>
            <person name="Steenwyk J.L."/>
            <person name="Rokas A."/>
            <person name="Carro J."/>
            <person name="Camarero S."/>
            <person name="Ferreira P."/>
            <person name="Molpeceres G."/>
            <person name="Ruiz-Duenas F.J."/>
            <person name="Serrano A."/>
            <person name="Henrissat B."/>
            <person name="Drula E."/>
            <person name="Hughes K.W."/>
            <person name="Mata J.L."/>
            <person name="Ishikawa N.K."/>
            <person name="Vargas-Isla R."/>
            <person name="Ushijima S."/>
            <person name="Smith C.A."/>
            <person name="Ahrendt S."/>
            <person name="Andreopoulos W."/>
            <person name="He G."/>
            <person name="Labutti K."/>
            <person name="Lipzen A."/>
            <person name="Ng V."/>
            <person name="Sandor L."/>
            <person name="Barry K."/>
            <person name="Martinez A.T."/>
            <person name="Xiao Y."/>
            <person name="Gibbons J.G."/>
            <person name="Terashima K."/>
            <person name="Hibbett D.S."/>
            <person name="Grigoriev I.V."/>
        </authorList>
    </citation>
    <scope>NUCLEOTIDE SEQUENCE</scope>
    <source>
        <strain evidence="5">TFB10291</strain>
    </source>
</reference>
<dbReference type="InterPro" id="IPR000953">
    <property type="entry name" value="Chromo/chromo_shadow_dom"/>
</dbReference>
<dbReference type="SMART" id="SM00298">
    <property type="entry name" value="CHROMO"/>
    <property type="match status" value="1"/>
</dbReference>
<evidence type="ECO:0000313" key="6">
    <source>
        <dbReference type="Proteomes" id="UP001163798"/>
    </source>
</evidence>
<dbReference type="EMBL" id="MU793409">
    <property type="protein sequence ID" value="KAJ3783648.1"/>
    <property type="molecule type" value="Genomic_DNA"/>
</dbReference>
<evidence type="ECO:0000256" key="3">
    <source>
        <dbReference type="SAM" id="MobiDB-lite"/>
    </source>
</evidence>
<name>A0AA38NKW0_9AGAR</name>
<keyword evidence="6" id="KW-1185">Reference proteome</keyword>
<evidence type="ECO:0000256" key="1">
    <source>
        <dbReference type="ARBA" id="ARBA00004123"/>
    </source>
</evidence>
<dbReference type="PROSITE" id="PS00598">
    <property type="entry name" value="CHROMO_1"/>
    <property type="match status" value="1"/>
</dbReference>
<comment type="subcellular location">
    <subcellularLocation>
        <location evidence="1">Nucleus</location>
    </subcellularLocation>
</comment>
<dbReference type="PANTHER" id="PTHR22812">
    <property type="entry name" value="CHROMOBOX PROTEIN"/>
    <property type="match status" value="1"/>
</dbReference>
<keyword evidence="2" id="KW-0539">Nucleus</keyword>
<dbReference type="Proteomes" id="UP001163798">
    <property type="component" value="Unassembled WGS sequence"/>
</dbReference>
<sequence length="237" mass="27265">MGNRSRKKARLEEEESGSEKEVFQVEYFKKARVDEDGRWEYLVKWFGYDGPDDDTWEPPEHIANCQRLLSSFWQEVGGDDDDYFPGYECAPSQEWINKEKARFARMNPDLKDRIEAQKAQETEQERKREERRQKQNNPRESSSTVANVRVKEESNGSALVPSKPISGKDTSMENIAERATQVKKTKKLAAISSDSSSESDSLQHPLIQGKQGKRKRSSDKATSEKIKDEVNPQISLF</sequence>
<dbReference type="InterPro" id="IPR016197">
    <property type="entry name" value="Chromo-like_dom_sf"/>
</dbReference>
<dbReference type="InterPro" id="IPR023779">
    <property type="entry name" value="Chromodomain_CS"/>
</dbReference>
<comment type="caution">
    <text evidence="5">The sequence shown here is derived from an EMBL/GenBank/DDBJ whole genome shotgun (WGS) entry which is preliminary data.</text>
</comment>
<feature type="domain" description="Chromo" evidence="4">
    <location>
        <begin position="23"/>
        <end position="75"/>
    </location>
</feature>